<feature type="domain" description="Major facilitator superfamily (MFS) profile" evidence="8">
    <location>
        <begin position="1"/>
        <end position="384"/>
    </location>
</feature>
<keyword evidence="10" id="KW-1185">Reference proteome</keyword>
<dbReference type="EMBL" id="QXMN01000221">
    <property type="protein sequence ID" value="RIX70567.1"/>
    <property type="molecule type" value="Genomic_DNA"/>
</dbReference>
<keyword evidence="3" id="KW-1003">Cell membrane</keyword>
<evidence type="ECO:0000313" key="10">
    <source>
        <dbReference type="Proteomes" id="UP000265619"/>
    </source>
</evidence>
<dbReference type="OrthoDB" id="9807274at2"/>
<name>A0A9X8CXY7_9BURK</name>
<feature type="non-terminal residue" evidence="9">
    <location>
        <position position="384"/>
    </location>
</feature>
<proteinExistence type="predicted"/>
<keyword evidence="6 7" id="KW-0472">Membrane</keyword>
<evidence type="ECO:0000256" key="7">
    <source>
        <dbReference type="SAM" id="Phobius"/>
    </source>
</evidence>
<feature type="transmembrane region" description="Helical" evidence="7">
    <location>
        <begin position="299"/>
        <end position="320"/>
    </location>
</feature>
<sequence length="384" mass="40160">MLVILLGLAVVVLDSSLLNLALPAIARAFQAPASQTIWVVNAYQIATLVMLLPLAAVGERIGYRSVYLWGMALFALASLGAIFAPSLGTLIAARALQGLGAAGVLSVNAALVRFIFPRVQLGRGLALNSAVVASASVAGPTLAAAILSVGSWPWLLAPNVPLGLLTVWLGRKTLPETPRLAAEPGARAFSALDLVLNMAMFALVFLGADALGVARKDQTGSMLMGGLMLGAGLLIGVWHLVRQSRQPRPLFPVDLLRIPVFALSMASSVNAFCAQTLAFLALPFLLLETYGRSALQAGLLLTAWPLAIVTVAPLAGWLIGRHPDGLLGGLGMAVFAAGLWLLALLPAQPSDVDVIWRLVLCGAGFALFQSPNNHTIVRSTPVQR</sequence>
<dbReference type="PROSITE" id="PS50850">
    <property type="entry name" value="MFS"/>
    <property type="match status" value="1"/>
</dbReference>
<protein>
    <submittedName>
        <fullName evidence="9">MFS transporter</fullName>
    </submittedName>
</protein>
<evidence type="ECO:0000259" key="8">
    <source>
        <dbReference type="PROSITE" id="PS50850"/>
    </source>
</evidence>
<evidence type="ECO:0000256" key="2">
    <source>
        <dbReference type="ARBA" id="ARBA00022448"/>
    </source>
</evidence>
<dbReference type="Proteomes" id="UP000265619">
    <property type="component" value="Unassembled WGS sequence"/>
</dbReference>
<keyword evidence="5 7" id="KW-1133">Transmembrane helix</keyword>
<dbReference type="InterPro" id="IPR020846">
    <property type="entry name" value="MFS_dom"/>
</dbReference>
<dbReference type="AlphaFoldDB" id="A0A9X8CXY7"/>
<feature type="transmembrane region" description="Helical" evidence="7">
    <location>
        <begin position="221"/>
        <end position="241"/>
    </location>
</feature>
<dbReference type="PANTHER" id="PTHR42718">
    <property type="entry name" value="MAJOR FACILITATOR SUPERFAMILY MULTIDRUG TRANSPORTER MFSC"/>
    <property type="match status" value="1"/>
</dbReference>
<feature type="transmembrane region" description="Helical" evidence="7">
    <location>
        <begin position="354"/>
        <end position="371"/>
    </location>
</feature>
<feature type="transmembrane region" description="Helical" evidence="7">
    <location>
        <begin position="66"/>
        <end position="84"/>
    </location>
</feature>
<feature type="transmembrane region" description="Helical" evidence="7">
    <location>
        <begin position="96"/>
        <end position="116"/>
    </location>
</feature>
<feature type="transmembrane region" description="Helical" evidence="7">
    <location>
        <begin position="38"/>
        <end position="57"/>
    </location>
</feature>
<feature type="transmembrane region" description="Helical" evidence="7">
    <location>
        <begin position="194"/>
        <end position="214"/>
    </location>
</feature>
<evidence type="ECO:0000256" key="1">
    <source>
        <dbReference type="ARBA" id="ARBA00004651"/>
    </source>
</evidence>
<comment type="caution">
    <text evidence="9">The sequence shown here is derived from an EMBL/GenBank/DDBJ whole genome shotgun (WGS) entry which is preliminary data.</text>
</comment>
<evidence type="ECO:0000256" key="6">
    <source>
        <dbReference type="ARBA" id="ARBA00023136"/>
    </source>
</evidence>
<dbReference type="InterPro" id="IPR011701">
    <property type="entry name" value="MFS"/>
</dbReference>
<dbReference type="Gene3D" id="1.20.1720.10">
    <property type="entry name" value="Multidrug resistance protein D"/>
    <property type="match status" value="1"/>
</dbReference>
<dbReference type="InterPro" id="IPR036259">
    <property type="entry name" value="MFS_trans_sf"/>
</dbReference>
<keyword evidence="4 7" id="KW-0812">Transmembrane</keyword>
<dbReference type="Pfam" id="PF07690">
    <property type="entry name" value="MFS_1"/>
    <property type="match status" value="1"/>
</dbReference>
<feature type="transmembrane region" description="Helical" evidence="7">
    <location>
        <begin position="261"/>
        <end position="287"/>
    </location>
</feature>
<keyword evidence="2" id="KW-0813">Transport</keyword>
<dbReference type="Gene3D" id="1.20.1250.20">
    <property type="entry name" value="MFS general substrate transporter like domains"/>
    <property type="match status" value="1"/>
</dbReference>
<evidence type="ECO:0000313" key="9">
    <source>
        <dbReference type="EMBL" id="RIX70567.1"/>
    </source>
</evidence>
<feature type="transmembrane region" description="Helical" evidence="7">
    <location>
        <begin position="326"/>
        <end position="347"/>
    </location>
</feature>
<evidence type="ECO:0000256" key="4">
    <source>
        <dbReference type="ARBA" id="ARBA00022692"/>
    </source>
</evidence>
<reference evidence="9 10" key="1">
    <citation type="submission" date="2018-09" db="EMBL/GenBank/DDBJ databases">
        <title>Acidovorax cavernicola nov. sp. isolated from Gruta de las Maravillas (Aracena, Spain).</title>
        <authorList>
            <person name="Jurado V."/>
            <person name="Gutierrez-Patricio S."/>
            <person name="Gonzalez-Pimentel J.L."/>
            <person name="Miller A.Z."/>
            <person name="Laiz L."/>
            <person name="Saiz-Jimenez C."/>
        </authorList>
    </citation>
    <scope>NUCLEOTIDE SEQUENCE [LARGE SCALE GENOMIC DNA]</scope>
    <source>
        <strain evidence="9 10">1011MAR4D40.2</strain>
    </source>
</reference>
<dbReference type="GO" id="GO:0022857">
    <property type="term" value="F:transmembrane transporter activity"/>
    <property type="evidence" value="ECO:0007669"/>
    <property type="project" value="InterPro"/>
</dbReference>
<evidence type="ECO:0000256" key="5">
    <source>
        <dbReference type="ARBA" id="ARBA00022989"/>
    </source>
</evidence>
<gene>
    <name evidence="9" type="ORF">D3H34_32685</name>
</gene>
<dbReference type="CDD" id="cd17321">
    <property type="entry name" value="MFS_MMR_MDR_like"/>
    <property type="match status" value="1"/>
</dbReference>
<evidence type="ECO:0000256" key="3">
    <source>
        <dbReference type="ARBA" id="ARBA00022475"/>
    </source>
</evidence>
<organism evidence="9 10">
    <name type="scientific">Acidovorax cavernicola</name>
    <dbReference type="NCBI Taxonomy" id="1675792"/>
    <lineage>
        <taxon>Bacteria</taxon>
        <taxon>Pseudomonadati</taxon>
        <taxon>Pseudomonadota</taxon>
        <taxon>Betaproteobacteria</taxon>
        <taxon>Burkholderiales</taxon>
        <taxon>Comamonadaceae</taxon>
        <taxon>Acidovorax</taxon>
    </lineage>
</organism>
<accession>A0A9X8CXY7</accession>
<comment type="subcellular location">
    <subcellularLocation>
        <location evidence="1">Cell membrane</location>
        <topology evidence="1">Multi-pass membrane protein</topology>
    </subcellularLocation>
</comment>
<dbReference type="SUPFAM" id="SSF103473">
    <property type="entry name" value="MFS general substrate transporter"/>
    <property type="match status" value="1"/>
</dbReference>
<dbReference type="PANTHER" id="PTHR42718:SF46">
    <property type="entry name" value="BLR6921 PROTEIN"/>
    <property type="match status" value="1"/>
</dbReference>
<feature type="transmembrane region" description="Helical" evidence="7">
    <location>
        <begin position="128"/>
        <end position="155"/>
    </location>
</feature>
<dbReference type="GO" id="GO:0005886">
    <property type="term" value="C:plasma membrane"/>
    <property type="evidence" value="ECO:0007669"/>
    <property type="project" value="UniProtKB-SubCell"/>
</dbReference>